<dbReference type="CDD" id="cd03487">
    <property type="entry name" value="RT_Bac_retron_II"/>
    <property type="match status" value="1"/>
</dbReference>
<evidence type="ECO:0000256" key="3">
    <source>
        <dbReference type="ARBA" id="ARBA00022723"/>
    </source>
</evidence>
<evidence type="ECO:0000256" key="4">
    <source>
        <dbReference type="ARBA" id="ARBA00022842"/>
    </source>
</evidence>
<dbReference type="InterPro" id="IPR000123">
    <property type="entry name" value="Reverse_transcriptase_msDNA"/>
</dbReference>
<evidence type="ECO:0000256" key="2">
    <source>
        <dbReference type="ARBA" id="ARBA00022695"/>
    </source>
</evidence>
<dbReference type="EMBL" id="BSFM01000006">
    <property type="protein sequence ID" value="GLK83177.1"/>
    <property type="molecule type" value="Genomic_DNA"/>
</dbReference>
<reference evidence="7" key="2">
    <citation type="submission" date="2023-01" db="EMBL/GenBank/DDBJ databases">
        <authorList>
            <person name="Sun Q."/>
            <person name="Evtushenko L."/>
        </authorList>
    </citation>
    <scope>NUCLEOTIDE SEQUENCE</scope>
    <source>
        <strain evidence="7">VKM B-2789</strain>
    </source>
</reference>
<protein>
    <recommendedName>
        <fullName evidence="6">Reverse transcriptase domain-containing protein</fullName>
    </recommendedName>
</protein>
<dbReference type="RefSeq" id="WP_213366597.1">
    <property type="nucleotide sequence ID" value="NZ_BSFM01000006.1"/>
</dbReference>
<comment type="caution">
    <text evidence="7">The sequence shown here is derived from an EMBL/GenBank/DDBJ whole genome shotgun (WGS) entry which is preliminary data.</text>
</comment>
<name>A0A9W6JU09_9HYPH</name>
<evidence type="ECO:0000256" key="1">
    <source>
        <dbReference type="ARBA" id="ARBA00022679"/>
    </source>
</evidence>
<dbReference type="InterPro" id="IPR000477">
    <property type="entry name" value="RT_dom"/>
</dbReference>
<reference evidence="7" key="1">
    <citation type="journal article" date="2014" name="Int. J. Syst. Evol. Microbiol.">
        <title>Complete genome sequence of Corynebacterium casei LMG S-19264T (=DSM 44701T), isolated from a smear-ripened cheese.</title>
        <authorList>
            <consortium name="US DOE Joint Genome Institute (JGI-PGF)"/>
            <person name="Walter F."/>
            <person name="Albersmeier A."/>
            <person name="Kalinowski J."/>
            <person name="Ruckert C."/>
        </authorList>
    </citation>
    <scope>NUCLEOTIDE SEQUENCE</scope>
    <source>
        <strain evidence="7">VKM B-2789</strain>
    </source>
</reference>
<gene>
    <name evidence="7" type="ORF">GCM10017653_12460</name>
</gene>
<evidence type="ECO:0000256" key="5">
    <source>
        <dbReference type="ARBA" id="ARBA00022918"/>
    </source>
</evidence>
<keyword evidence="5" id="KW-0695">RNA-directed DNA polymerase</keyword>
<keyword evidence="2" id="KW-0548">Nucleotidyltransferase</keyword>
<dbReference type="Pfam" id="PF00078">
    <property type="entry name" value="RVT_1"/>
    <property type="match status" value="1"/>
</dbReference>
<evidence type="ECO:0000259" key="6">
    <source>
        <dbReference type="PROSITE" id="PS50878"/>
    </source>
</evidence>
<dbReference type="PRINTS" id="PR00866">
    <property type="entry name" value="RNADNAPOLMS"/>
</dbReference>
<keyword evidence="4" id="KW-0460">Magnesium</keyword>
<dbReference type="GO" id="GO:0003723">
    <property type="term" value="F:RNA binding"/>
    <property type="evidence" value="ECO:0007669"/>
    <property type="project" value="InterPro"/>
</dbReference>
<feature type="domain" description="Reverse transcriptase" evidence="6">
    <location>
        <begin position="1"/>
        <end position="244"/>
    </location>
</feature>
<dbReference type="PROSITE" id="PS50878">
    <property type="entry name" value="RT_POL"/>
    <property type="match status" value="1"/>
</dbReference>
<dbReference type="AlphaFoldDB" id="A0A9W6JU09"/>
<keyword evidence="3" id="KW-0479">Metal-binding</keyword>
<keyword evidence="1" id="KW-0808">Transferase</keyword>
<dbReference type="GO" id="GO:0003964">
    <property type="term" value="F:RNA-directed DNA polymerase activity"/>
    <property type="evidence" value="ECO:0007669"/>
    <property type="project" value="UniProtKB-KW"/>
</dbReference>
<keyword evidence="8" id="KW-1185">Reference proteome</keyword>
<evidence type="ECO:0000313" key="7">
    <source>
        <dbReference type="EMBL" id="GLK83177.1"/>
    </source>
</evidence>
<proteinExistence type="predicted"/>
<sequence>MAPKNKASLRIEDCWLFAVASKEDLARRLSTDRQKISVSDLERLSADAGNYRLFSIRQGTKERPVQEPKRELQQIHARIHRLLSRVVVPEYLHSAVKGKSYLTNAREHGHGISIIKIDVKKFFPSVPRFRVFTFFKIVMKCRKDVSGLLADLITFDQRLPTGSSASPIIAYYAFKPMFDEISRFAESAGLKMSCYVDDMTFSGSNANRFNLYEIHKIISKYGLKSHKMKYFVDQEPKIITGVCNTPSGERVPNKLHLKISIGFEELRAAKSHTSAVKLLRPLLGRLDAAGQIDPRFRARALTLRSTFKTKSRISNGAIKGRV</sequence>
<dbReference type="Proteomes" id="UP001143330">
    <property type="component" value="Unassembled WGS sequence"/>
</dbReference>
<accession>A0A9W6JU09</accession>
<organism evidence="7 8">
    <name type="scientific">Ancylobacter defluvii</name>
    <dbReference type="NCBI Taxonomy" id="1282440"/>
    <lineage>
        <taxon>Bacteria</taxon>
        <taxon>Pseudomonadati</taxon>
        <taxon>Pseudomonadota</taxon>
        <taxon>Alphaproteobacteria</taxon>
        <taxon>Hyphomicrobiales</taxon>
        <taxon>Xanthobacteraceae</taxon>
        <taxon>Ancylobacter</taxon>
    </lineage>
</organism>
<evidence type="ECO:0000313" key="8">
    <source>
        <dbReference type="Proteomes" id="UP001143330"/>
    </source>
</evidence>
<dbReference type="GO" id="GO:0046872">
    <property type="term" value="F:metal ion binding"/>
    <property type="evidence" value="ECO:0007669"/>
    <property type="project" value="UniProtKB-KW"/>
</dbReference>